<protein>
    <submittedName>
        <fullName evidence="1">Uncharacterized protein</fullName>
    </submittedName>
</protein>
<comment type="caution">
    <text evidence="1">The sequence shown here is derived from an EMBL/GenBank/DDBJ whole genome shotgun (WGS) entry which is preliminary data.</text>
</comment>
<accession>A0ABP7KY43</accession>
<dbReference type="Proteomes" id="UP001499994">
    <property type="component" value="Unassembled WGS sequence"/>
</dbReference>
<proteinExistence type="predicted"/>
<reference evidence="2" key="1">
    <citation type="journal article" date="2019" name="Int. J. Syst. Evol. Microbiol.">
        <title>The Global Catalogue of Microorganisms (GCM) 10K type strain sequencing project: providing services to taxonomists for standard genome sequencing and annotation.</title>
        <authorList>
            <consortium name="The Broad Institute Genomics Platform"/>
            <consortium name="The Broad Institute Genome Sequencing Center for Infectious Disease"/>
            <person name="Wu L."/>
            <person name="Ma J."/>
        </authorList>
    </citation>
    <scope>NUCLEOTIDE SEQUENCE [LARGE SCALE GENOMIC DNA]</scope>
    <source>
        <strain evidence="2">JCM 17201</strain>
    </source>
</reference>
<organism evidence="1 2">
    <name type="scientific">Gibbsiella dentisursi</name>
    <dbReference type="NCBI Taxonomy" id="796890"/>
    <lineage>
        <taxon>Bacteria</taxon>
        <taxon>Pseudomonadati</taxon>
        <taxon>Pseudomonadota</taxon>
        <taxon>Gammaproteobacteria</taxon>
        <taxon>Enterobacterales</taxon>
        <taxon>Yersiniaceae</taxon>
        <taxon>Gibbsiella</taxon>
    </lineage>
</organism>
<dbReference type="EMBL" id="BAABDG010000002">
    <property type="protein sequence ID" value="GAA3888751.1"/>
    <property type="molecule type" value="Genomic_DNA"/>
</dbReference>
<sequence>MSEHDQLQQLMQRVAALEAREKSLTAASSVYQTVITTILANLDKTTRDNIIATIDQAYDIAYVRAIHSRDTLQQQKIKQADDIAQRIFTFAQGDAASKE</sequence>
<keyword evidence="2" id="KW-1185">Reference proteome</keyword>
<evidence type="ECO:0000313" key="2">
    <source>
        <dbReference type="Proteomes" id="UP001499994"/>
    </source>
</evidence>
<dbReference type="RefSeq" id="WP_279027607.1">
    <property type="nucleotide sequence ID" value="NZ_BAABDG010000002.1"/>
</dbReference>
<name>A0ABP7KY43_9GAMM</name>
<evidence type="ECO:0000313" key="1">
    <source>
        <dbReference type="EMBL" id="GAA3888751.1"/>
    </source>
</evidence>
<gene>
    <name evidence="1" type="ORF">GCM10022405_12820</name>
</gene>